<dbReference type="EMBL" id="CP048685">
    <property type="protein sequence ID" value="QPJ62772.1"/>
    <property type="molecule type" value="Genomic_DNA"/>
</dbReference>
<reference evidence="2 3" key="1">
    <citation type="submission" date="2020-02" db="EMBL/GenBank/DDBJ databases">
        <title>Genomic and physiological characterization of two novel Nitrospinaceae genera.</title>
        <authorList>
            <person name="Mueller A.J."/>
            <person name="Jung M.-Y."/>
            <person name="Strachan C.R."/>
            <person name="Herbold C.W."/>
            <person name="Kirkegaard R.H."/>
            <person name="Daims H."/>
        </authorList>
    </citation>
    <scope>NUCLEOTIDE SEQUENCE [LARGE SCALE GENOMIC DNA]</scope>
    <source>
        <strain evidence="2">EB</strain>
    </source>
</reference>
<gene>
    <name evidence="2" type="ORF">G3M70_13155</name>
</gene>
<dbReference type="SUPFAM" id="SSF54862">
    <property type="entry name" value="4Fe-4S ferredoxins"/>
    <property type="match status" value="1"/>
</dbReference>
<dbReference type="Gene3D" id="3.30.70.20">
    <property type="match status" value="1"/>
</dbReference>
<accession>A0A7T0BXP9</accession>
<evidence type="ECO:0000259" key="1">
    <source>
        <dbReference type="PROSITE" id="PS51379"/>
    </source>
</evidence>
<dbReference type="InterPro" id="IPR017896">
    <property type="entry name" value="4Fe4S_Fe-S-bd"/>
</dbReference>
<proteinExistence type="predicted"/>
<dbReference type="PROSITE" id="PS51379">
    <property type="entry name" value="4FE4S_FER_2"/>
    <property type="match status" value="1"/>
</dbReference>
<sequence length="87" mass="9957">MYYIADVNKEICGATNCHLCTQYCPEANCINYSEEDKSAYVSVDRCKSCEICVYICRDVAKNNAIEMKWINDLSDKFVIKKVGVVIR</sequence>
<evidence type="ECO:0000313" key="2">
    <source>
        <dbReference type="EMBL" id="QPJ62772.1"/>
    </source>
</evidence>
<evidence type="ECO:0000313" key="3">
    <source>
        <dbReference type="Proteomes" id="UP000594688"/>
    </source>
</evidence>
<name>A0A7T0BXP9_9BACT</name>
<protein>
    <submittedName>
        <fullName evidence="2">Pyruvate ferredoxin oxidoreductase</fullName>
    </submittedName>
</protein>
<dbReference type="AlphaFoldDB" id="A0A7T0BXP9"/>
<feature type="domain" description="4Fe-4S ferredoxin-type" evidence="1">
    <location>
        <begin position="3"/>
        <end position="35"/>
    </location>
</feature>
<dbReference type="Proteomes" id="UP000594688">
    <property type="component" value="Chromosome"/>
</dbReference>
<organism evidence="2 3">
    <name type="scientific">Candidatus Nitronauta litoralis</name>
    <dbReference type="NCBI Taxonomy" id="2705533"/>
    <lineage>
        <taxon>Bacteria</taxon>
        <taxon>Pseudomonadati</taxon>
        <taxon>Nitrospinota/Tectimicrobiota group</taxon>
        <taxon>Nitrospinota</taxon>
        <taxon>Nitrospinia</taxon>
        <taxon>Nitrospinales</taxon>
        <taxon>Nitrospinaceae</taxon>
        <taxon>Candidatus Nitronauta</taxon>
    </lineage>
</organism>
<dbReference type="KEGG" id="nli:G3M70_13155"/>
<keyword evidence="2" id="KW-0670">Pyruvate</keyword>